<dbReference type="InterPro" id="IPR016181">
    <property type="entry name" value="Acyl_CoA_acyltransferase"/>
</dbReference>
<dbReference type="SUPFAM" id="SSF55729">
    <property type="entry name" value="Acyl-CoA N-acyltransferases (Nat)"/>
    <property type="match status" value="1"/>
</dbReference>
<dbReference type="PANTHER" id="PTHR43415:SF3">
    <property type="entry name" value="GNAT-FAMILY ACETYLTRANSFERASE"/>
    <property type="match status" value="1"/>
</dbReference>
<dbReference type="Proteomes" id="UP000443582">
    <property type="component" value="Unassembled WGS sequence"/>
</dbReference>
<evidence type="ECO:0000313" key="2">
    <source>
        <dbReference type="EMBL" id="RZF23071.1"/>
    </source>
</evidence>
<feature type="domain" description="N-acetyltransferase" evidence="1">
    <location>
        <begin position="25"/>
        <end position="156"/>
    </location>
</feature>
<dbReference type="PANTHER" id="PTHR43415">
    <property type="entry name" value="SPERMIDINE N(1)-ACETYLTRANSFERASE"/>
    <property type="match status" value="1"/>
</dbReference>
<evidence type="ECO:0000259" key="1">
    <source>
        <dbReference type="Pfam" id="PF13302"/>
    </source>
</evidence>
<reference evidence="3" key="1">
    <citation type="journal article" date="2019" name="Int. J. Syst. Evol. Microbiol.">
        <title>Halobacteriovorax valvorus sp. nov., a novel prokaryotic predator isolated from coastal seawater of China.</title>
        <authorList>
            <person name="Chen M.-X."/>
        </authorList>
    </citation>
    <scope>NUCLEOTIDE SEQUENCE [LARGE SCALE GENOMIC DNA]</scope>
    <source>
        <strain evidence="3">BL9</strain>
    </source>
</reference>
<proteinExistence type="predicted"/>
<dbReference type="Gene3D" id="3.40.630.30">
    <property type="match status" value="1"/>
</dbReference>
<name>A0ABY0IMG3_9BACT</name>
<protein>
    <submittedName>
        <fullName evidence="2">N-acetyltransferase</fullName>
    </submittedName>
</protein>
<keyword evidence="3" id="KW-1185">Reference proteome</keyword>
<evidence type="ECO:0000313" key="3">
    <source>
        <dbReference type="Proteomes" id="UP000443582"/>
    </source>
</evidence>
<organism evidence="2 3">
    <name type="scientific">Halobacteriovorax vibrionivorans</name>
    <dbReference type="NCBI Taxonomy" id="2152716"/>
    <lineage>
        <taxon>Bacteria</taxon>
        <taxon>Pseudomonadati</taxon>
        <taxon>Bdellovibrionota</taxon>
        <taxon>Bacteriovoracia</taxon>
        <taxon>Bacteriovoracales</taxon>
        <taxon>Halobacteriovoraceae</taxon>
        <taxon>Halobacteriovorax</taxon>
    </lineage>
</organism>
<accession>A0ABY0IMG3</accession>
<dbReference type="EMBL" id="QDKL01000001">
    <property type="protein sequence ID" value="RZF23071.1"/>
    <property type="molecule type" value="Genomic_DNA"/>
</dbReference>
<sequence length="197" mass="23253">MRRYIHNSKEVNMAIYKSDIKGDFITLRPVTTRYSEDIIKLRTDKIISKYLNKTVPSIEKQNEWLSSQINKNGDYYFAIIDNKTDKLIGTISLYNIDKEDTAEFGRWICIGNSLQSTESVLLLHDFGFNVIKLKKIYSRTVAENTKTLNFHKRFGATQTEHMIQLENSDFTLIENYIDYLQYENIKKKIKKKIEIFK</sequence>
<gene>
    <name evidence="2" type="ORF">DAY19_04685</name>
</gene>
<dbReference type="Pfam" id="PF13302">
    <property type="entry name" value="Acetyltransf_3"/>
    <property type="match status" value="1"/>
</dbReference>
<comment type="caution">
    <text evidence="2">The sequence shown here is derived from an EMBL/GenBank/DDBJ whole genome shotgun (WGS) entry which is preliminary data.</text>
</comment>
<dbReference type="InterPro" id="IPR000182">
    <property type="entry name" value="GNAT_dom"/>
</dbReference>